<dbReference type="Pfam" id="PF22892">
    <property type="entry name" value="DSRM_MRPL44"/>
    <property type="match status" value="1"/>
</dbReference>
<dbReference type="InParanoid" id="E3KX87"/>
<reference evidence="11" key="2">
    <citation type="journal article" date="2011" name="Proc. Natl. Acad. Sci. U.S.A.">
        <title>Obligate biotrophy features unraveled by the genomic analysis of rust fungi.</title>
        <authorList>
            <person name="Duplessis S."/>
            <person name="Cuomo C.A."/>
            <person name="Lin Y.-C."/>
            <person name="Aerts A."/>
            <person name="Tisserant E."/>
            <person name="Veneault-Fourrey C."/>
            <person name="Joly D.L."/>
            <person name="Hacquard S."/>
            <person name="Amselem J."/>
            <person name="Cantarel B.L."/>
            <person name="Chiu R."/>
            <person name="Coutinho P.M."/>
            <person name="Feau N."/>
            <person name="Field M."/>
            <person name="Frey P."/>
            <person name="Gelhaye E."/>
            <person name="Goldberg J."/>
            <person name="Grabherr M.G."/>
            <person name="Kodira C.D."/>
            <person name="Kohler A."/>
            <person name="Kuees U."/>
            <person name="Lindquist E.A."/>
            <person name="Lucas S.M."/>
            <person name="Mago R."/>
            <person name="Mauceli E."/>
            <person name="Morin E."/>
            <person name="Murat C."/>
            <person name="Pangilinan J.L."/>
            <person name="Park R."/>
            <person name="Pearson M."/>
            <person name="Quesneville H."/>
            <person name="Rouhier N."/>
            <person name="Sakthikumar S."/>
            <person name="Salamov A.A."/>
            <person name="Schmutz J."/>
            <person name="Selles B."/>
            <person name="Shapiro H."/>
            <person name="Tanguay P."/>
            <person name="Tuskan G.A."/>
            <person name="Henrissat B."/>
            <person name="Van de Peer Y."/>
            <person name="Rouze P."/>
            <person name="Ellis J.G."/>
            <person name="Dodds P.N."/>
            <person name="Schein J.E."/>
            <person name="Zhong S."/>
            <person name="Hamelin R.C."/>
            <person name="Grigoriev I.V."/>
            <person name="Szabo L.J."/>
            <person name="Martin F."/>
        </authorList>
    </citation>
    <scope>NUCLEOTIDE SEQUENCE [LARGE SCALE GENOMIC DNA]</scope>
    <source>
        <strain evidence="11">CRL 75-36-700-3 / race SCCL</strain>
    </source>
</reference>
<dbReference type="SMART" id="SM00535">
    <property type="entry name" value="RIBOc"/>
    <property type="match status" value="1"/>
</dbReference>
<proteinExistence type="inferred from homology"/>
<dbReference type="Proteomes" id="UP000008783">
    <property type="component" value="Unassembled WGS sequence"/>
</dbReference>
<name>E3KX87_PUCGT</name>
<dbReference type="STRING" id="418459.E3KX87"/>
<dbReference type="GO" id="GO:0005739">
    <property type="term" value="C:mitochondrion"/>
    <property type="evidence" value="ECO:0000318"/>
    <property type="project" value="GO_Central"/>
</dbReference>
<dbReference type="InterPro" id="IPR044444">
    <property type="entry name" value="Ribosomal_mL44_DSRM_metazoa"/>
</dbReference>
<evidence type="ECO:0000256" key="5">
    <source>
        <dbReference type="ARBA" id="ARBA00023274"/>
    </source>
</evidence>
<dbReference type="PANTHER" id="PTHR11207">
    <property type="entry name" value="RIBONUCLEASE III"/>
    <property type="match status" value="1"/>
</dbReference>
<feature type="region of interest" description="Disordered" evidence="8">
    <location>
        <begin position="100"/>
        <end position="122"/>
    </location>
</feature>
<dbReference type="CDD" id="cd19873">
    <property type="entry name" value="DSRM_MRPL3_like"/>
    <property type="match status" value="1"/>
</dbReference>
<feature type="domain" description="RNase III" evidence="9">
    <location>
        <begin position="258"/>
        <end position="478"/>
    </location>
</feature>
<dbReference type="Gene3D" id="1.10.1520.10">
    <property type="entry name" value="Ribonuclease III domain"/>
    <property type="match status" value="1"/>
</dbReference>
<dbReference type="EMBL" id="DS178318">
    <property type="protein sequence ID" value="EFP88960.2"/>
    <property type="molecule type" value="Genomic_DNA"/>
</dbReference>
<dbReference type="OrthoDB" id="67027at2759"/>
<dbReference type="GeneID" id="10542401"/>
<evidence type="ECO:0000313" key="11">
    <source>
        <dbReference type="Proteomes" id="UP000008783"/>
    </source>
</evidence>
<dbReference type="AlphaFoldDB" id="E3KX87"/>
<keyword evidence="4" id="KW-0496">Mitochondrion</keyword>
<dbReference type="SUPFAM" id="SSF69065">
    <property type="entry name" value="RNase III domain-like"/>
    <property type="match status" value="1"/>
</dbReference>
<dbReference type="SUPFAM" id="SSF54768">
    <property type="entry name" value="dsRNA-binding domain-like"/>
    <property type="match status" value="1"/>
</dbReference>
<gene>
    <name evidence="10" type="ORF">PGTG_15163</name>
</gene>
<dbReference type="InterPro" id="IPR036389">
    <property type="entry name" value="RNase_III_sf"/>
</dbReference>
<evidence type="ECO:0000256" key="4">
    <source>
        <dbReference type="ARBA" id="ARBA00023128"/>
    </source>
</evidence>
<comment type="subcellular location">
    <subcellularLocation>
        <location evidence="1">Mitochondrion</location>
    </subcellularLocation>
</comment>
<dbReference type="GO" id="GO:0003725">
    <property type="term" value="F:double-stranded RNA binding"/>
    <property type="evidence" value="ECO:0007669"/>
    <property type="project" value="InterPro"/>
</dbReference>
<evidence type="ECO:0000256" key="2">
    <source>
        <dbReference type="ARBA" id="ARBA00022884"/>
    </source>
</evidence>
<evidence type="ECO:0000313" key="10">
    <source>
        <dbReference type="EMBL" id="EFP88960.2"/>
    </source>
</evidence>
<dbReference type="GO" id="GO:0006396">
    <property type="term" value="P:RNA processing"/>
    <property type="evidence" value="ECO:0007669"/>
    <property type="project" value="InterPro"/>
</dbReference>
<evidence type="ECO:0000256" key="3">
    <source>
        <dbReference type="ARBA" id="ARBA00022980"/>
    </source>
</evidence>
<evidence type="ECO:0000256" key="7">
    <source>
        <dbReference type="ARBA" id="ARBA00035187"/>
    </source>
</evidence>
<dbReference type="GO" id="GO:0004525">
    <property type="term" value="F:ribonuclease III activity"/>
    <property type="evidence" value="ECO:0007669"/>
    <property type="project" value="InterPro"/>
</dbReference>
<dbReference type="Gene3D" id="3.30.160.20">
    <property type="match status" value="1"/>
</dbReference>
<reference key="1">
    <citation type="submission" date="2007-01" db="EMBL/GenBank/DDBJ databases">
        <title>The Genome Sequence of Puccinia graminis f. sp. tritici Strain CRL 75-36-700-3.</title>
        <authorList>
            <consortium name="The Broad Institute Genome Sequencing Platform"/>
            <person name="Birren B."/>
            <person name="Lander E."/>
            <person name="Galagan J."/>
            <person name="Nusbaum C."/>
            <person name="Devon K."/>
            <person name="Cuomo C."/>
            <person name="Jaffe D."/>
            <person name="Butler J."/>
            <person name="Alvarez P."/>
            <person name="Gnerre S."/>
            <person name="Grabherr M."/>
            <person name="Mauceli E."/>
            <person name="Brockman W."/>
            <person name="Young S."/>
            <person name="LaButti K."/>
            <person name="Sykes S."/>
            <person name="DeCaprio D."/>
            <person name="Crawford M."/>
            <person name="Koehrsen M."/>
            <person name="Engels R."/>
            <person name="Montgomery P."/>
            <person name="Pearson M."/>
            <person name="Howarth C."/>
            <person name="Larson L."/>
            <person name="White J."/>
            <person name="Zeng Q."/>
            <person name="Kodira C."/>
            <person name="Yandava C."/>
            <person name="Alvarado L."/>
            <person name="O'Leary S."/>
            <person name="Szabo L."/>
            <person name="Dean R."/>
            <person name="Schein J."/>
        </authorList>
    </citation>
    <scope>NUCLEOTIDE SEQUENCE</scope>
    <source>
        <strain>CRL 75-36-700-3</strain>
    </source>
</reference>
<keyword evidence="11" id="KW-1185">Reference proteome</keyword>
<sequence length="638" mass="70758">MLGNCGTIRALQRSLLRVKSGTGPDVALLQVGSEKVLRYGRLSKPTCIVTSLSFGFPVIMDRSMSRNICVCVRGAMMAKRRKAFMIDARPIRKFLSTRTPLRTQETTEKAPKEPLSSLTEEEFIHQRPNRIRPPTKNTSNVYLHRIHSLLYPPPASEIAALAYRIPNLPKSLISKQDSLKWVERCLVSPSFWQGIEEGDVRIDDLKKAISKWVVTRSSTGQTKGPEPMYLPGKVTATIAPDQSMDANVKMHPFGSKRRSELRAQQAGIDPDVDLLDLEPNWRDNYPKFTNFLDDEKLHNEELATLGNSILGMLGSEWLDRRYPYLPTKAFQAALTMYVGPRTCADVARLWGVSSGTGLSNLTIEGKPKIESAGVYAGGIFDLDGKPKNKGQKHKQDGSKGEEVAQPGLLRWRRADGFEKDKEIGMRASAFKQGVLYEDAMASVSRAFVGMVYSLHGMKAARQFVRANWFSRRAQVGDLLKFTNPFLVLKYTLAKYNREPPVARLLRESGSASATAIFVVGSYSGTLKLGEAFGTSKKMAEYRAHEDALRRIYLSPGVEDQALGGSEFPALPSDTLIEAQGHVYRAPQSLGDLEVDEGSSPDRSGRLADQSFEDVLLARTQHNLLKFKNSLAARSVSSA</sequence>
<accession>E3KX87</accession>
<dbReference type="eggNOG" id="KOG3769">
    <property type="taxonomic scope" value="Eukaryota"/>
</dbReference>
<dbReference type="InterPro" id="IPR044443">
    <property type="entry name" value="Ribosomal_mL44_DSRM_fung"/>
</dbReference>
<dbReference type="PANTHER" id="PTHR11207:SF32">
    <property type="entry name" value="LARGE RIBOSOMAL SUBUNIT PROTEIN ML44"/>
    <property type="match status" value="1"/>
</dbReference>
<keyword evidence="3" id="KW-0689">Ribosomal protein</keyword>
<dbReference type="VEuPathDB" id="FungiDB:PGTG_15163"/>
<dbReference type="KEGG" id="pgr:PGTG_15163"/>
<evidence type="ECO:0000256" key="8">
    <source>
        <dbReference type="SAM" id="MobiDB-lite"/>
    </source>
</evidence>
<protein>
    <recommendedName>
        <fullName evidence="7">Large ribosomal subunit protein mL44</fullName>
    </recommendedName>
</protein>
<dbReference type="RefSeq" id="XP_003333379.2">
    <property type="nucleotide sequence ID" value="XM_003333331.2"/>
</dbReference>
<keyword evidence="2" id="KW-0694">RNA-binding</keyword>
<evidence type="ECO:0000259" key="9">
    <source>
        <dbReference type="SMART" id="SM00535"/>
    </source>
</evidence>
<keyword evidence="5" id="KW-0687">Ribonucleoprotein</keyword>
<comment type="similarity">
    <text evidence="6">Belongs to the ribonuclease III family. Mitochondrion-specific ribosomal protein mL44 subfamily.</text>
</comment>
<dbReference type="InterPro" id="IPR000999">
    <property type="entry name" value="RNase_III_dom"/>
</dbReference>
<dbReference type="HOGENOM" id="CLU_429016_0_0_1"/>
<evidence type="ECO:0000256" key="6">
    <source>
        <dbReference type="ARBA" id="ARBA00024034"/>
    </source>
</evidence>
<dbReference type="GO" id="GO:0003735">
    <property type="term" value="F:structural constituent of ribosome"/>
    <property type="evidence" value="ECO:0000318"/>
    <property type="project" value="GO_Central"/>
</dbReference>
<evidence type="ECO:0000256" key="1">
    <source>
        <dbReference type="ARBA" id="ARBA00004173"/>
    </source>
</evidence>
<organism evidence="10 11">
    <name type="scientific">Puccinia graminis f. sp. tritici (strain CRL 75-36-700-3 / race SCCL)</name>
    <name type="common">Black stem rust fungus</name>
    <dbReference type="NCBI Taxonomy" id="418459"/>
    <lineage>
        <taxon>Eukaryota</taxon>
        <taxon>Fungi</taxon>
        <taxon>Dikarya</taxon>
        <taxon>Basidiomycota</taxon>
        <taxon>Pucciniomycotina</taxon>
        <taxon>Pucciniomycetes</taxon>
        <taxon>Pucciniales</taxon>
        <taxon>Pucciniaceae</taxon>
        <taxon>Puccinia</taxon>
    </lineage>
</organism>